<comment type="similarity">
    <text evidence="2">Belongs to the glycosyltransferase 92 family.</text>
</comment>
<dbReference type="PANTHER" id="PTHR21461">
    <property type="entry name" value="GLYCOSYLTRANSFERASE FAMILY 92 PROTEIN"/>
    <property type="match status" value="1"/>
</dbReference>
<evidence type="ECO:0000256" key="7">
    <source>
        <dbReference type="ARBA" id="ARBA00023136"/>
    </source>
</evidence>
<organism evidence="8 9">
    <name type="scientific">Cryptosporidium canis</name>
    <dbReference type="NCBI Taxonomy" id="195482"/>
    <lineage>
        <taxon>Eukaryota</taxon>
        <taxon>Sar</taxon>
        <taxon>Alveolata</taxon>
        <taxon>Apicomplexa</taxon>
        <taxon>Conoidasida</taxon>
        <taxon>Coccidia</taxon>
        <taxon>Eucoccidiorida</taxon>
        <taxon>Eimeriorina</taxon>
        <taxon>Cryptosporidiidae</taxon>
        <taxon>Cryptosporidium</taxon>
    </lineage>
</organism>
<evidence type="ECO:0000313" key="8">
    <source>
        <dbReference type="EMBL" id="KAJ1611314.1"/>
    </source>
</evidence>
<dbReference type="EMBL" id="JAPCXB010000060">
    <property type="protein sequence ID" value="KAJ1611314.1"/>
    <property type="molecule type" value="Genomic_DNA"/>
</dbReference>
<dbReference type="Proteomes" id="UP001071777">
    <property type="component" value="Unassembled WGS sequence"/>
</dbReference>
<comment type="subcellular location">
    <subcellularLocation>
        <location evidence="1">Membrane</location>
        <topology evidence="1">Single-pass membrane protein</topology>
    </subcellularLocation>
</comment>
<accession>A0ABQ8P7L6</accession>
<keyword evidence="6" id="KW-1133">Transmembrane helix</keyword>
<proteinExistence type="inferred from homology"/>
<sequence>MQRNNILRTIAWGVSVVWLLFTVVLSIGSELSKFPEFLTEIIPKEPIIGPIDDIRKEISVYDWQEMEILIPNDQKYEEQPDNNTSRFKVYVYSAYYDWRIGMIRINSLIPLSFDERIKMECGINVDNNIYKGVIRTVIHKEHHNKKYASSTLLCRIDCNKINVEDIQKVSFEMFELENRNNKSEMWIALKKIPRSNFNVHELSICVRPWWGETTSNGSMGNKQTFNNAALMLEFINSYLYLGVEKFYLYQNYLELDENVKMVINYYLEVKKVLEIVPYTIPVIPFKQVWDFAQTTMIQDCLLRSTGRTRYLLFVDTDEFVFPSLKDYSLVDYLNIVSSTPYYNNKVGAMWIPMYFHFLEWESDTINVERYSSIDKEIKKEMDDLDFILYRKTCRMLSSGTKKSDKTRRKVIVRPERILYMGIHEPETMLNATFHFIKIPMVNITGKGELGLSLHHYRKANGIVNNDPKKRELVDMYLENTCSNALSNARDNKSIGVVRDDIVWITFGTNLYQNILQDIKEMKVISAKKETIDTH</sequence>
<evidence type="ECO:0000256" key="4">
    <source>
        <dbReference type="ARBA" id="ARBA00022679"/>
    </source>
</evidence>
<evidence type="ECO:0000256" key="6">
    <source>
        <dbReference type="ARBA" id="ARBA00022989"/>
    </source>
</evidence>
<keyword evidence="7" id="KW-0472">Membrane</keyword>
<evidence type="ECO:0000256" key="3">
    <source>
        <dbReference type="ARBA" id="ARBA00022676"/>
    </source>
</evidence>
<evidence type="ECO:0000256" key="2">
    <source>
        <dbReference type="ARBA" id="ARBA00007647"/>
    </source>
</evidence>
<gene>
    <name evidence="8" type="ORF">OJ252_1568</name>
</gene>
<evidence type="ECO:0000256" key="5">
    <source>
        <dbReference type="ARBA" id="ARBA00022692"/>
    </source>
</evidence>
<dbReference type="Pfam" id="PF01697">
    <property type="entry name" value="Glyco_transf_92"/>
    <property type="match status" value="1"/>
</dbReference>
<reference evidence="8" key="1">
    <citation type="submission" date="2022-10" db="EMBL/GenBank/DDBJ databases">
        <title>Adaptive evolution leads to modifications in subtelomeric GC content in a zoonotic Cryptosporidium species.</title>
        <authorList>
            <person name="Li J."/>
            <person name="Feng Y."/>
            <person name="Xiao L."/>
        </authorList>
    </citation>
    <scope>NUCLEOTIDE SEQUENCE</scope>
    <source>
        <strain evidence="8">25894</strain>
    </source>
</reference>
<keyword evidence="3" id="KW-0328">Glycosyltransferase</keyword>
<protein>
    <submittedName>
        <fullName evidence="8">Conserve protein having a signal peptide</fullName>
    </submittedName>
</protein>
<evidence type="ECO:0000313" key="9">
    <source>
        <dbReference type="Proteomes" id="UP001071777"/>
    </source>
</evidence>
<keyword evidence="4" id="KW-0808">Transferase</keyword>
<keyword evidence="5" id="KW-0812">Transmembrane</keyword>
<evidence type="ECO:0000256" key="1">
    <source>
        <dbReference type="ARBA" id="ARBA00004167"/>
    </source>
</evidence>
<dbReference type="PANTHER" id="PTHR21461:SF87">
    <property type="entry name" value="GH12965P"/>
    <property type="match status" value="1"/>
</dbReference>
<name>A0ABQ8P7L6_9CRYT</name>
<comment type="caution">
    <text evidence="8">The sequence shown here is derived from an EMBL/GenBank/DDBJ whole genome shotgun (WGS) entry which is preliminary data.</text>
</comment>
<keyword evidence="9" id="KW-1185">Reference proteome</keyword>
<dbReference type="InterPro" id="IPR008166">
    <property type="entry name" value="Glyco_transf_92"/>
</dbReference>